<gene>
    <name evidence="1" type="ORF">NTE_01324</name>
</gene>
<dbReference type="Proteomes" id="UP000028194">
    <property type="component" value="Chromosome"/>
</dbReference>
<dbReference type="AlphaFoldDB" id="A0A075MRF0"/>
<dbReference type="KEGG" id="nev:NTE_01324"/>
<keyword evidence="2" id="KW-1185">Reference proteome</keyword>
<proteinExistence type="predicted"/>
<name>A0A075MRF0_9ARCH</name>
<organism evidence="1 2">
    <name type="scientific">Candidatus Nitrososphaera evergladensis SR1</name>
    <dbReference type="NCBI Taxonomy" id="1459636"/>
    <lineage>
        <taxon>Archaea</taxon>
        <taxon>Nitrososphaerota</taxon>
        <taxon>Nitrososphaeria</taxon>
        <taxon>Nitrososphaerales</taxon>
        <taxon>Nitrososphaeraceae</taxon>
        <taxon>Nitrososphaera</taxon>
    </lineage>
</organism>
<reference evidence="1 2" key="1">
    <citation type="journal article" date="2014" name="PLoS ONE">
        <title>Genome Sequence of Candidatus Nitrososphaera evergladensis from Group I.1b Enriched from Everglades Soil Reveals Novel Genomic Features of the Ammonia-Oxidizing Archaea.</title>
        <authorList>
            <person name="Zhalnina K.V."/>
            <person name="Dias R."/>
            <person name="Leonard M.T."/>
            <person name="Dorr de Quadros P."/>
            <person name="Camargo F.A."/>
            <person name="Drew J.C."/>
            <person name="Farmerie W.G."/>
            <person name="Daroub S.H."/>
            <person name="Triplett E.W."/>
        </authorList>
    </citation>
    <scope>NUCLEOTIDE SEQUENCE [LARGE SCALE GENOMIC DNA]</scope>
    <source>
        <strain evidence="1 2">SR1</strain>
    </source>
</reference>
<sequence>MMVLLLLQFYAFWNSLYEESCRTVLDFFGYEKENLSSEFIDYV</sequence>
<evidence type="ECO:0000313" key="1">
    <source>
        <dbReference type="EMBL" id="AIF83392.1"/>
    </source>
</evidence>
<dbReference type="HOGENOM" id="CLU_3227631_0_0_2"/>
<protein>
    <submittedName>
        <fullName evidence="1">Uncharacterized protein</fullName>
    </submittedName>
</protein>
<evidence type="ECO:0000313" key="2">
    <source>
        <dbReference type="Proteomes" id="UP000028194"/>
    </source>
</evidence>
<dbReference type="EMBL" id="CP007174">
    <property type="protein sequence ID" value="AIF83392.1"/>
    <property type="molecule type" value="Genomic_DNA"/>
</dbReference>
<accession>A0A075MRF0</accession>